<evidence type="ECO:0000313" key="3">
    <source>
        <dbReference type="Proteomes" id="UP000006281"/>
    </source>
</evidence>
<dbReference type="PANTHER" id="PTHR34293">
    <property type="entry name" value="HTH-TYPE TRANSCRIPTIONAL REGULATOR TRMBL2"/>
    <property type="match status" value="1"/>
</dbReference>
<dbReference type="PRINTS" id="PR00038">
    <property type="entry name" value="HTHLUXR"/>
</dbReference>
<dbReference type="KEGG" id="sesp:BN6_26680"/>
<dbReference type="PANTHER" id="PTHR34293:SF1">
    <property type="entry name" value="HTH-TYPE TRANSCRIPTIONAL REGULATOR TRMBL2"/>
    <property type="match status" value="1"/>
</dbReference>
<dbReference type="Gene3D" id="1.10.10.10">
    <property type="entry name" value="Winged helix-like DNA-binding domain superfamily/Winged helix DNA-binding domain"/>
    <property type="match status" value="1"/>
</dbReference>
<dbReference type="InterPro" id="IPR036388">
    <property type="entry name" value="WH-like_DNA-bd_sf"/>
</dbReference>
<sequence length="396" mass="42467">MTSGSAVASRRTSSQVAMPNDNPLRAVACLCNAVFALAPRTGRPVECRVSSTGGHGMAAGPAGLARGAAIPLLWRWGLSPDADLVYRALATFGARSLPALAADLGLPVRRARAALEELLAVRAAVAPRRRAGAWEPVAPAAVLRELRRRRPTVVDLGEYARRHRAVVGAALPRVAGLRAIHLADRATTRRRIAELNAVERREHLSLNPERSFTPDAVRAALPLDRQLLARGIEVRTCGVPPEDGDRARGTVREAGWDYRELPDVPLKLMVFDRRVALLPADPLDLDAGTLELDDPAVVDALVGLFERLWSTAEDPRRGGVSPIELTSREQAVLGLLAEGHTDSSAAQQLGISQRTIAYTMRALMDRVGVENRFQLGLALGATRVVGPLPDVPADPA</sequence>
<feature type="domain" description="HTH luxR-type" evidence="1">
    <location>
        <begin position="318"/>
        <end position="383"/>
    </location>
</feature>
<reference evidence="2 3" key="1">
    <citation type="journal article" date="2012" name="BMC Genomics">
        <title>Complete genome sequence of Saccharothrix espanaensis DSM 44229T and comparison to the other completely sequenced Pseudonocardiaceae.</title>
        <authorList>
            <person name="Strobel T."/>
            <person name="Al-Dilaimi A."/>
            <person name="Blom J."/>
            <person name="Gessner A."/>
            <person name="Kalinowski J."/>
            <person name="Luzhetska M."/>
            <person name="Puhler A."/>
            <person name="Szczepanowski R."/>
            <person name="Bechthold A."/>
            <person name="Ruckert C."/>
        </authorList>
    </citation>
    <scope>NUCLEOTIDE SEQUENCE [LARGE SCALE GENOMIC DNA]</scope>
    <source>
        <strain evidence="3">ATCC 51144 / DSM 44229 / JCM 9112 / NBRC 15066 / NRRL 15764</strain>
    </source>
</reference>
<keyword evidence="3" id="KW-1185">Reference proteome</keyword>
<organism evidence="2 3">
    <name type="scientific">Saccharothrix espanaensis (strain ATCC 51144 / DSM 44229 / JCM 9112 / NBRC 15066 / NRRL 15764)</name>
    <dbReference type="NCBI Taxonomy" id="1179773"/>
    <lineage>
        <taxon>Bacteria</taxon>
        <taxon>Bacillati</taxon>
        <taxon>Actinomycetota</taxon>
        <taxon>Actinomycetes</taxon>
        <taxon>Pseudonocardiales</taxon>
        <taxon>Pseudonocardiaceae</taxon>
        <taxon>Saccharothrix</taxon>
    </lineage>
</organism>
<accession>K0JVI2</accession>
<dbReference type="eggNOG" id="COG2197">
    <property type="taxonomic scope" value="Bacteria"/>
</dbReference>
<dbReference type="Pfam" id="PF00196">
    <property type="entry name" value="GerE"/>
    <property type="match status" value="1"/>
</dbReference>
<dbReference type="InterPro" id="IPR000792">
    <property type="entry name" value="Tscrpt_reg_LuxR_C"/>
</dbReference>
<dbReference type="SMART" id="SM00421">
    <property type="entry name" value="HTH_LUXR"/>
    <property type="match status" value="1"/>
</dbReference>
<proteinExistence type="predicted"/>
<evidence type="ECO:0000259" key="1">
    <source>
        <dbReference type="PROSITE" id="PS50043"/>
    </source>
</evidence>
<name>K0JVI2_SACES</name>
<protein>
    <recommendedName>
        <fullName evidence="1">HTH luxR-type domain-containing protein</fullName>
    </recommendedName>
</protein>
<dbReference type="GO" id="GO:0003677">
    <property type="term" value="F:DNA binding"/>
    <property type="evidence" value="ECO:0007669"/>
    <property type="project" value="InterPro"/>
</dbReference>
<dbReference type="EMBL" id="HE804045">
    <property type="protein sequence ID" value="CCH29981.1"/>
    <property type="molecule type" value="Genomic_DNA"/>
</dbReference>
<dbReference type="AlphaFoldDB" id="K0JVI2"/>
<dbReference type="CDD" id="cd06170">
    <property type="entry name" value="LuxR_C_like"/>
    <property type="match status" value="1"/>
</dbReference>
<gene>
    <name evidence="2" type="ordered locus">BN6_26680</name>
</gene>
<dbReference type="InterPro" id="IPR016032">
    <property type="entry name" value="Sig_transdc_resp-reg_C-effctor"/>
</dbReference>
<dbReference type="STRING" id="1179773.BN6_26680"/>
<dbReference type="HOGENOM" id="CLU_056943_2_0_11"/>
<dbReference type="Proteomes" id="UP000006281">
    <property type="component" value="Chromosome"/>
</dbReference>
<dbReference type="PATRIC" id="fig|1179773.3.peg.2666"/>
<dbReference type="SUPFAM" id="SSF46894">
    <property type="entry name" value="C-terminal effector domain of the bipartite response regulators"/>
    <property type="match status" value="1"/>
</dbReference>
<dbReference type="PROSITE" id="PS50043">
    <property type="entry name" value="HTH_LUXR_2"/>
    <property type="match status" value="1"/>
</dbReference>
<dbReference type="InterPro" id="IPR051797">
    <property type="entry name" value="TrmB-like"/>
</dbReference>
<dbReference type="GO" id="GO:0006355">
    <property type="term" value="P:regulation of DNA-templated transcription"/>
    <property type="evidence" value="ECO:0007669"/>
    <property type="project" value="InterPro"/>
</dbReference>
<evidence type="ECO:0000313" key="2">
    <source>
        <dbReference type="EMBL" id="CCH29981.1"/>
    </source>
</evidence>